<keyword evidence="4" id="KW-0325">Glycoprotein</keyword>
<dbReference type="SMART" id="SM00406">
    <property type="entry name" value="IGv"/>
    <property type="match status" value="1"/>
</dbReference>
<name>A0A5E4QG05_9NEOP</name>
<keyword evidence="11" id="KW-1185">Reference proteome</keyword>
<dbReference type="GO" id="GO:0030424">
    <property type="term" value="C:axon"/>
    <property type="evidence" value="ECO:0007669"/>
    <property type="project" value="TreeGrafter"/>
</dbReference>
<dbReference type="InterPro" id="IPR013106">
    <property type="entry name" value="Ig_V-set"/>
</dbReference>
<evidence type="ECO:0000256" key="5">
    <source>
        <dbReference type="ARBA" id="ARBA00023319"/>
    </source>
</evidence>
<dbReference type="AlphaFoldDB" id="A0A5E4QG05"/>
<dbReference type="InterPro" id="IPR007110">
    <property type="entry name" value="Ig-like_dom"/>
</dbReference>
<evidence type="ECO:0000259" key="9">
    <source>
        <dbReference type="PROSITE" id="PS50835"/>
    </source>
</evidence>
<dbReference type="Pfam" id="PF07679">
    <property type="entry name" value="I-set"/>
    <property type="match status" value="1"/>
</dbReference>
<dbReference type="Pfam" id="PF13927">
    <property type="entry name" value="Ig_3"/>
    <property type="match status" value="2"/>
</dbReference>
<dbReference type="PANTHER" id="PTHR45080:SF33">
    <property type="entry name" value="IG-LIKE DOMAIN-CONTAINING PROTEIN"/>
    <property type="match status" value="1"/>
</dbReference>
<evidence type="ECO:0000256" key="6">
    <source>
        <dbReference type="ARBA" id="ARBA00061228"/>
    </source>
</evidence>
<dbReference type="GO" id="GO:0007156">
    <property type="term" value="P:homophilic cell adhesion via plasma membrane adhesion molecules"/>
    <property type="evidence" value="ECO:0007669"/>
    <property type="project" value="TreeGrafter"/>
</dbReference>
<proteinExistence type="inferred from homology"/>
<feature type="non-terminal residue" evidence="10">
    <location>
        <position position="1"/>
    </location>
</feature>
<dbReference type="EMBL" id="FZQP02002615">
    <property type="protein sequence ID" value="VVC96215.1"/>
    <property type="molecule type" value="Genomic_DNA"/>
</dbReference>
<dbReference type="InterPro" id="IPR003598">
    <property type="entry name" value="Ig_sub2"/>
</dbReference>
<keyword evidence="3" id="KW-1015">Disulfide bond</keyword>
<sequence>EARHSIERRAAENVNYDLLADEASDDEAQNDADGGNDADEEIEEDAVITTNPTNYTVTVGKSVRLECKASPSEGVVVQWTRKNTKYFIGTLNEVEQNLKTYTGQDRFFIVANSTDLLIKNVQPEDSGAYKCEILQMNGVSIEHNVVLLESPKIIRFFASDNGHVPEGRDLLLTCEVSGSPPPQILWSWEGNQGNQRLTEKDGEFTANSVFIRNVKPENSGKYYCYVLNNVGSSQAEVQVQVLRKPRVHVHRTIVNSDLNVEAVLECSIHDEPAAHIRWYKDGRRIEDSSRQYSVSTHGQHSNLTVIPTSDLDFGTFTCEAENNLGKHNRSIDLVQSPVVEDFGNDGPKLFWTIHSHQPLEEIELQLREIDGEGEWRTLRVPLPEGRRHEYSIVYSLEDADIDAGKYEITVKVKNEKNWSEHSNPAIVDIEAQPQYIRPASVYLPGAGHSIRPHIVLIPLIYLLVRL</sequence>
<feature type="domain" description="Ig-like" evidence="9">
    <location>
        <begin position="151"/>
        <end position="240"/>
    </location>
</feature>
<feature type="domain" description="Ig-like" evidence="9">
    <location>
        <begin position="46"/>
        <end position="142"/>
    </location>
</feature>
<organism evidence="10 11">
    <name type="scientific">Leptidea sinapis</name>
    <dbReference type="NCBI Taxonomy" id="189913"/>
    <lineage>
        <taxon>Eukaryota</taxon>
        <taxon>Metazoa</taxon>
        <taxon>Ecdysozoa</taxon>
        <taxon>Arthropoda</taxon>
        <taxon>Hexapoda</taxon>
        <taxon>Insecta</taxon>
        <taxon>Pterygota</taxon>
        <taxon>Neoptera</taxon>
        <taxon>Endopterygota</taxon>
        <taxon>Lepidoptera</taxon>
        <taxon>Glossata</taxon>
        <taxon>Ditrysia</taxon>
        <taxon>Papilionoidea</taxon>
        <taxon>Pieridae</taxon>
        <taxon>Dismorphiinae</taxon>
        <taxon>Leptidea</taxon>
    </lineage>
</organism>
<evidence type="ECO:0000256" key="8">
    <source>
        <dbReference type="SAM" id="MobiDB-lite"/>
    </source>
</evidence>
<comment type="similarity">
    <text evidence="6">Belongs to the hemolin family.</text>
</comment>
<evidence type="ECO:0000313" key="11">
    <source>
        <dbReference type="Proteomes" id="UP000324832"/>
    </source>
</evidence>
<gene>
    <name evidence="10" type="ORF">LSINAPIS_LOCUS7758</name>
</gene>
<dbReference type="InterPro" id="IPR013098">
    <property type="entry name" value="Ig_I-set"/>
</dbReference>
<dbReference type="InterPro" id="IPR003599">
    <property type="entry name" value="Ig_sub"/>
</dbReference>
<evidence type="ECO:0000256" key="2">
    <source>
        <dbReference type="ARBA" id="ARBA00022525"/>
    </source>
</evidence>
<evidence type="ECO:0000256" key="7">
    <source>
        <dbReference type="ARBA" id="ARBA00068688"/>
    </source>
</evidence>
<reference evidence="10 11" key="1">
    <citation type="submission" date="2017-07" db="EMBL/GenBank/DDBJ databases">
        <authorList>
            <person name="Talla V."/>
            <person name="Backstrom N."/>
        </authorList>
    </citation>
    <scope>NUCLEOTIDE SEQUENCE [LARGE SCALE GENOMIC DNA]</scope>
</reference>
<dbReference type="InterPro" id="IPR050958">
    <property type="entry name" value="Cell_Adh-Cytoskel_Orgn"/>
</dbReference>
<comment type="subcellular location">
    <subcellularLocation>
        <location evidence="1">Secreted</location>
    </subcellularLocation>
</comment>
<accession>A0A5E4QG05</accession>
<feature type="compositionally biased region" description="Acidic residues" evidence="8">
    <location>
        <begin position="19"/>
        <end position="42"/>
    </location>
</feature>
<feature type="domain" description="Ig-like" evidence="9">
    <location>
        <begin position="245"/>
        <end position="334"/>
    </location>
</feature>
<evidence type="ECO:0000313" key="10">
    <source>
        <dbReference type="EMBL" id="VVC96215.1"/>
    </source>
</evidence>
<dbReference type="CDD" id="cd00096">
    <property type="entry name" value="Ig"/>
    <property type="match status" value="2"/>
</dbReference>
<keyword evidence="2" id="KW-0964">Secreted</keyword>
<dbReference type="PROSITE" id="PS50835">
    <property type="entry name" value="IG_LIKE"/>
    <property type="match status" value="3"/>
</dbReference>
<dbReference type="SMART" id="SM00409">
    <property type="entry name" value="IG"/>
    <property type="match status" value="3"/>
</dbReference>
<feature type="region of interest" description="Disordered" evidence="8">
    <location>
        <begin position="1"/>
        <end position="42"/>
    </location>
</feature>
<dbReference type="GO" id="GO:0050808">
    <property type="term" value="P:synapse organization"/>
    <property type="evidence" value="ECO:0007669"/>
    <property type="project" value="TreeGrafter"/>
</dbReference>
<feature type="compositionally biased region" description="Basic and acidic residues" evidence="8">
    <location>
        <begin position="1"/>
        <end position="11"/>
    </location>
</feature>
<keyword evidence="5" id="KW-0393">Immunoglobulin domain</keyword>
<dbReference type="FunFam" id="2.60.40.10:FF:000032">
    <property type="entry name" value="palladin isoform X1"/>
    <property type="match status" value="1"/>
</dbReference>
<dbReference type="GO" id="GO:0008046">
    <property type="term" value="F:axon guidance receptor activity"/>
    <property type="evidence" value="ECO:0007669"/>
    <property type="project" value="TreeGrafter"/>
</dbReference>
<evidence type="ECO:0000256" key="1">
    <source>
        <dbReference type="ARBA" id="ARBA00004613"/>
    </source>
</evidence>
<dbReference type="SUPFAM" id="SSF48726">
    <property type="entry name" value="Immunoglobulin"/>
    <property type="match status" value="3"/>
</dbReference>
<dbReference type="InterPro" id="IPR013783">
    <property type="entry name" value="Ig-like_fold"/>
</dbReference>
<dbReference type="GO" id="GO:0005576">
    <property type="term" value="C:extracellular region"/>
    <property type="evidence" value="ECO:0007669"/>
    <property type="project" value="UniProtKB-SubCell"/>
</dbReference>
<dbReference type="Proteomes" id="UP000324832">
    <property type="component" value="Unassembled WGS sequence"/>
</dbReference>
<dbReference type="PANTHER" id="PTHR45080">
    <property type="entry name" value="CONTACTIN 5"/>
    <property type="match status" value="1"/>
</dbReference>
<evidence type="ECO:0000256" key="4">
    <source>
        <dbReference type="ARBA" id="ARBA00023180"/>
    </source>
</evidence>
<dbReference type="Gene3D" id="2.60.40.10">
    <property type="entry name" value="Immunoglobulins"/>
    <property type="match status" value="3"/>
</dbReference>
<evidence type="ECO:0000256" key="3">
    <source>
        <dbReference type="ARBA" id="ARBA00023157"/>
    </source>
</evidence>
<dbReference type="GO" id="GO:0043025">
    <property type="term" value="C:neuronal cell body"/>
    <property type="evidence" value="ECO:0007669"/>
    <property type="project" value="TreeGrafter"/>
</dbReference>
<protein>
    <recommendedName>
        <fullName evidence="7">Hemolin</fullName>
    </recommendedName>
</protein>
<dbReference type="SMART" id="SM00408">
    <property type="entry name" value="IGc2"/>
    <property type="match status" value="3"/>
</dbReference>
<dbReference type="GO" id="GO:0005886">
    <property type="term" value="C:plasma membrane"/>
    <property type="evidence" value="ECO:0007669"/>
    <property type="project" value="TreeGrafter"/>
</dbReference>
<dbReference type="InterPro" id="IPR036179">
    <property type="entry name" value="Ig-like_dom_sf"/>
</dbReference>